<dbReference type="InterPro" id="IPR036770">
    <property type="entry name" value="Ankyrin_rpt-contain_sf"/>
</dbReference>
<organism evidence="4 5">
    <name type="scientific">Clonostachys byssicola</name>
    <dbReference type="NCBI Taxonomy" id="160290"/>
    <lineage>
        <taxon>Eukaryota</taxon>
        <taxon>Fungi</taxon>
        <taxon>Dikarya</taxon>
        <taxon>Ascomycota</taxon>
        <taxon>Pezizomycotina</taxon>
        <taxon>Sordariomycetes</taxon>
        <taxon>Hypocreomycetidae</taxon>
        <taxon>Hypocreales</taxon>
        <taxon>Bionectriaceae</taxon>
        <taxon>Clonostachys</taxon>
    </lineage>
</organism>
<evidence type="ECO:0000313" key="5">
    <source>
        <dbReference type="Proteomes" id="UP000754883"/>
    </source>
</evidence>
<evidence type="ECO:0008006" key="6">
    <source>
        <dbReference type="Google" id="ProtNLM"/>
    </source>
</evidence>
<evidence type="ECO:0000313" key="4">
    <source>
        <dbReference type="EMBL" id="CAG9983092.1"/>
    </source>
</evidence>
<name>A0A9N9UCT1_9HYPO</name>
<dbReference type="Pfam" id="PF00023">
    <property type="entry name" value="Ank"/>
    <property type="match status" value="1"/>
</dbReference>
<dbReference type="SUPFAM" id="SSF48403">
    <property type="entry name" value="Ankyrin repeat"/>
    <property type="match status" value="1"/>
</dbReference>
<dbReference type="SMART" id="SM00248">
    <property type="entry name" value="ANK"/>
    <property type="match status" value="9"/>
</dbReference>
<accession>A0A9N9UCT1</accession>
<keyword evidence="5" id="KW-1185">Reference proteome</keyword>
<evidence type="ECO:0000256" key="3">
    <source>
        <dbReference type="PROSITE-ProRule" id="PRU00023"/>
    </source>
</evidence>
<dbReference type="EMBL" id="CABFNO020001355">
    <property type="protein sequence ID" value="CAG9983092.1"/>
    <property type="molecule type" value="Genomic_DNA"/>
</dbReference>
<feature type="repeat" description="ANK" evidence="3">
    <location>
        <begin position="261"/>
        <end position="288"/>
    </location>
</feature>
<evidence type="ECO:0000256" key="2">
    <source>
        <dbReference type="ARBA" id="ARBA00023043"/>
    </source>
</evidence>
<dbReference type="PANTHER" id="PTHR24126">
    <property type="entry name" value="ANKYRIN REPEAT, PH AND SEC7 DOMAIN CONTAINING PROTEIN SECG-RELATED"/>
    <property type="match status" value="1"/>
</dbReference>
<reference evidence="4 5" key="2">
    <citation type="submission" date="2021-10" db="EMBL/GenBank/DDBJ databases">
        <authorList>
            <person name="Piombo E."/>
        </authorList>
    </citation>
    <scope>NUCLEOTIDE SEQUENCE [LARGE SCALE GENOMIC DNA]</scope>
</reference>
<evidence type="ECO:0000256" key="1">
    <source>
        <dbReference type="ARBA" id="ARBA00022737"/>
    </source>
</evidence>
<dbReference type="Pfam" id="PF12796">
    <property type="entry name" value="Ank_2"/>
    <property type="match status" value="2"/>
</dbReference>
<dbReference type="PROSITE" id="PS50088">
    <property type="entry name" value="ANK_REPEAT"/>
    <property type="match status" value="1"/>
</dbReference>
<dbReference type="InterPro" id="IPR002110">
    <property type="entry name" value="Ankyrin_rpt"/>
</dbReference>
<dbReference type="Gene3D" id="1.25.40.20">
    <property type="entry name" value="Ankyrin repeat-containing domain"/>
    <property type="match status" value="3"/>
</dbReference>
<proteinExistence type="predicted"/>
<dbReference type="OrthoDB" id="341259at2759"/>
<protein>
    <recommendedName>
        <fullName evidence="6">Ankyrin repeat protein</fullName>
    </recommendedName>
</protein>
<gene>
    <name evidence="4" type="ORF">CBYS24578_00018035</name>
</gene>
<comment type="caution">
    <text evidence="4">The sequence shown here is derived from an EMBL/GenBank/DDBJ whole genome shotgun (WGS) entry which is preliminary data.</text>
</comment>
<dbReference type="PANTHER" id="PTHR24126:SF14">
    <property type="entry name" value="ANK_REP_REGION DOMAIN-CONTAINING PROTEIN"/>
    <property type="match status" value="1"/>
</dbReference>
<reference evidence="5" key="1">
    <citation type="submission" date="2019-06" db="EMBL/GenBank/DDBJ databases">
        <authorList>
            <person name="Broberg M."/>
        </authorList>
    </citation>
    <scope>NUCLEOTIDE SEQUENCE [LARGE SCALE GENOMIC DNA]</scope>
</reference>
<sequence length="630" mass="70290">MAPRLDTLPMEILLHIAEMSTWGVSPSSDKAHPATYARNHASLARTCRWLYETLNGALYKRNLKKDPPTESCLLWAVNVGSLGTVKRAVAYGANLDLQVEVDEKTAYCPPWGALNLDRAVSPRRQATYPRYFSLLHLAVGHLHVKIVQYLLEKSVNVHAPSLNFWCEDSRPHGRTPLYPLYLCLFSEDHLEIKKGWHPPERDNHSSSNESLFEVVELLVTHGAFLVAKDVSAIFKLYSQKRNDLVKRLLSYPDPVSLWNNLHFAISKNNISLATDLIQRGADIAAAHSGGDNALHIAVNFFKGDSSIIKLLLRQPRVNSAAENMKSQTALHFACRSSNLEVISMIVQQPGVSVAHADGDGRTSLHYTCYNESPGILSIVKLLIDMKVPINQTTRNGHTTLSLALRRKRFDIASMLVTEGCDPTGWVAAPDFHDIRHVFAGLEKLGASSQTELVQRIVDTGADVDIPCLFSSMRLETTPVFIAASALNADCMRAFLQGGAKLNSVVIDWWQRDHYRTRTTFLVALFCHLFGKPRHRPLVTKNLDKAEKVIVLALRFGATLERLPSPHSDFISALEYGVLAAEDGDTALLELLLKRSTARNARRSFLARLIRSSGNVIIREMLIDFKTRQLS</sequence>
<keyword evidence="2 3" id="KW-0040">ANK repeat</keyword>
<dbReference type="AlphaFoldDB" id="A0A9N9UCT1"/>
<keyword evidence="1" id="KW-0677">Repeat</keyword>
<dbReference type="Proteomes" id="UP000754883">
    <property type="component" value="Unassembled WGS sequence"/>
</dbReference>